<organism evidence="1 2">
    <name type="scientific">Tersicoccus solisilvae</name>
    <dbReference type="NCBI Taxonomy" id="1882339"/>
    <lineage>
        <taxon>Bacteria</taxon>
        <taxon>Bacillati</taxon>
        <taxon>Actinomycetota</taxon>
        <taxon>Actinomycetes</taxon>
        <taxon>Micrococcales</taxon>
        <taxon>Micrococcaceae</taxon>
        <taxon>Tersicoccus</taxon>
    </lineage>
</organism>
<proteinExistence type="predicted"/>
<evidence type="ECO:0000313" key="2">
    <source>
        <dbReference type="Proteomes" id="UP000597761"/>
    </source>
</evidence>
<protein>
    <submittedName>
        <fullName evidence="1">HTH domain-containing protein</fullName>
    </submittedName>
</protein>
<dbReference type="Proteomes" id="UP000597761">
    <property type="component" value="Unassembled WGS sequence"/>
</dbReference>
<sequence length="72" mass="8004">MEVERLRTLVDSMGDDGNPTNALFAAAEARRELDRTEAALVRRARLQGMTWEMIAVSLGVSKQAVHKKYGKS</sequence>
<name>A0ABQ1PC32_9MICC</name>
<dbReference type="EMBL" id="BMJI01000014">
    <property type="protein sequence ID" value="GGC94322.1"/>
    <property type="molecule type" value="Genomic_DNA"/>
</dbReference>
<evidence type="ECO:0000313" key="1">
    <source>
        <dbReference type="EMBL" id="GGC94322.1"/>
    </source>
</evidence>
<gene>
    <name evidence="1" type="ORF">GCM10011512_21670</name>
</gene>
<dbReference type="RefSeq" id="WP_188668433.1">
    <property type="nucleotide sequence ID" value="NZ_BMJI01000014.1"/>
</dbReference>
<reference evidence="2" key="1">
    <citation type="journal article" date="2019" name="Int. J. Syst. Evol. Microbiol.">
        <title>The Global Catalogue of Microorganisms (GCM) 10K type strain sequencing project: providing services to taxonomists for standard genome sequencing and annotation.</title>
        <authorList>
            <consortium name="The Broad Institute Genomics Platform"/>
            <consortium name="The Broad Institute Genome Sequencing Center for Infectious Disease"/>
            <person name="Wu L."/>
            <person name="Ma J."/>
        </authorList>
    </citation>
    <scope>NUCLEOTIDE SEQUENCE [LARGE SCALE GENOMIC DNA]</scope>
    <source>
        <strain evidence="2">CGMCC 1.15480</strain>
    </source>
</reference>
<keyword evidence="2" id="KW-1185">Reference proteome</keyword>
<comment type="caution">
    <text evidence="1">The sequence shown here is derived from an EMBL/GenBank/DDBJ whole genome shotgun (WGS) entry which is preliminary data.</text>
</comment>
<accession>A0ABQ1PC32</accession>